<sequence length="330" mass="36503">MAFDKSKENFQDDFLIEPMMGLMHSYDPLNRLTALESGNLHSDSTVIFIPGLGDGFSAVPYLNKLALSLEEIQFSLTQILLSSSYNGFGFSSLDNDIIELKKCLRYLRKIGKKRFVLLGHSTGCQDIIKYFNSFHQASDPINYQIIGAILQAPVSDREYIIETLGHQNHQLSINAAKKLIESHSANAPIPSEFSDMFSGGKCTISASRWLSLAESLTVHPNGEDYFSSDLPTELLTNTLSGVGRAGTPAMVLISGSDETMPESVDKDSFLQNLVNALTQSNRPNQEWLRSICQTWSAVLPKASHCAEEAEDELCDRIINFIQASLNNLQA</sequence>
<keyword evidence="2" id="KW-1185">Reference proteome</keyword>
<dbReference type="OrthoDB" id="10034502at2759"/>
<dbReference type="AlphaFoldDB" id="A0A9Q3DEI8"/>
<dbReference type="EMBL" id="AVOT02016375">
    <property type="protein sequence ID" value="MBW0501540.1"/>
    <property type="molecule type" value="Genomic_DNA"/>
</dbReference>
<organism evidence="1 2">
    <name type="scientific">Austropuccinia psidii MF-1</name>
    <dbReference type="NCBI Taxonomy" id="1389203"/>
    <lineage>
        <taxon>Eukaryota</taxon>
        <taxon>Fungi</taxon>
        <taxon>Dikarya</taxon>
        <taxon>Basidiomycota</taxon>
        <taxon>Pucciniomycotina</taxon>
        <taxon>Pucciniomycetes</taxon>
        <taxon>Pucciniales</taxon>
        <taxon>Sphaerophragmiaceae</taxon>
        <taxon>Austropuccinia</taxon>
    </lineage>
</organism>
<evidence type="ECO:0000313" key="1">
    <source>
        <dbReference type="EMBL" id="MBW0501540.1"/>
    </source>
</evidence>
<dbReference type="PANTHER" id="PTHR31591:SF1">
    <property type="entry name" value="UPF0613 PROTEIN PB24D3.06C"/>
    <property type="match status" value="1"/>
</dbReference>
<protein>
    <submittedName>
        <fullName evidence="1">Uncharacterized protein</fullName>
    </submittedName>
</protein>
<dbReference type="InterPro" id="IPR013744">
    <property type="entry name" value="SidJ"/>
</dbReference>
<evidence type="ECO:0000313" key="2">
    <source>
        <dbReference type="Proteomes" id="UP000765509"/>
    </source>
</evidence>
<reference evidence="1" key="1">
    <citation type="submission" date="2021-03" db="EMBL/GenBank/DDBJ databases">
        <title>Draft genome sequence of rust myrtle Austropuccinia psidii MF-1, a brazilian biotype.</title>
        <authorList>
            <person name="Quecine M.C."/>
            <person name="Pachon D.M.R."/>
            <person name="Bonatelli M.L."/>
            <person name="Correr F.H."/>
            <person name="Franceschini L.M."/>
            <person name="Leite T.F."/>
            <person name="Margarido G.R.A."/>
            <person name="Almeida C.A."/>
            <person name="Ferrarezi J.A."/>
            <person name="Labate C.A."/>
        </authorList>
    </citation>
    <scope>NUCLEOTIDE SEQUENCE</scope>
    <source>
        <strain evidence="1">MF-1</strain>
    </source>
</reference>
<dbReference type="Pfam" id="PF08538">
    <property type="entry name" value="DUF1749"/>
    <property type="match status" value="1"/>
</dbReference>
<dbReference type="SUPFAM" id="SSF53474">
    <property type="entry name" value="alpha/beta-Hydrolases"/>
    <property type="match status" value="1"/>
</dbReference>
<gene>
    <name evidence="1" type="ORF">O181_041255</name>
</gene>
<proteinExistence type="predicted"/>
<comment type="caution">
    <text evidence="1">The sequence shown here is derived from an EMBL/GenBank/DDBJ whole genome shotgun (WGS) entry which is preliminary data.</text>
</comment>
<dbReference type="InterPro" id="IPR029058">
    <property type="entry name" value="AB_hydrolase_fold"/>
</dbReference>
<accession>A0A9Q3DEI8</accession>
<dbReference type="Proteomes" id="UP000765509">
    <property type="component" value="Unassembled WGS sequence"/>
</dbReference>
<name>A0A9Q3DEI8_9BASI</name>
<dbReference type="Gene3D" id="3.40.50.1820">
    <property type="entry name" value="alpha/beta hydrolase"/>
    <property type="match status" value="1"/>
</dbReference>
<dbReference type="PANTHER" id="PTHR31591">
    <property type="entry name" value="UPF0613 PROTEIN PB24D3.06C"/>
    <property type="match status" value="1"/>
</dbReference>